<reference evidence="2" key="1">
    <citation type="submission" date="2019-08" db="EMBL/GenBank/DDBJ databases">
        <authorList>
            <person name="Kucharzyk K."/>
            <person name="Murdoch R.W."/>
            <person name="Higgins S."/>
            <person name="Loffler F."/>
        </authorList>
    </citation>
    <scope>NUCLEOTIDE SEQUENCE</scope>
</reference>
<dbReference type="EMBL" id="VSSQ01003939">
    <property type="protein sequence ID" value="MPM23020.1"/>
    <property type="molecule type" value="Genomic_DNA"/>
</dbReference>
<dbReference type="PANTHER" id="PTHR11373:SF4">
    <property type="entry name" value="DEOXYNUCLEOSIDE TRIPHOSPHATE TRIPHOSPHOHYDROLASE SAMHD1"/>
    <property type="match status" value="1"/>
</dbReference>
<dbReference type="GO" id="GO:0006203">
    <property type="term" value="P:dGTP catabolic process"/>
    <property type="evidence" value="ECO:0007669"/>
    <property type="project" value="TreeGrafter"/>
</dbReference>
<organism evidence="2">
    <name type="scientific">bioreactor metagenome</name>
    <dbReference type="NCBI Taxonomy" id="1076179"/>
    <lineage>
        <taxon>unclassified sequences</taxon>
        <taxon>metagenomes</taxon>
        <taxon>ecological metagenomes</taxon>
    </lineage>
</organism>
<dbReference type="Gene3D" id="1.10.3210.10">
    <property type="entry name" value="Hypothetical protein af1432"/>
    <property type="match status" value="1"/>
</dbReference>
<dbReference type="InterPro" id="IPR006674">
    <property type="entry name" value="HD_domain"/>
</dbReference>
<evidence type="ECO:0000313" key="2">
    <source>
        <dbReference type="EMBL" id="MPM23020.1"/>
    </source>
</evidence>
<dbReference type="SUPFAM" id="SSF109604">
    <property type="entry name" value="HD-domain/PDEase-like"/>
    <property type="match status" value="1"/>
</dbReference>
<protein>
    <recommendedName>
        <fullName evidence="1">HD/PDEase domain-containing protein</fullName>
    </recommendedName>
</protein>
<gene>
    <name evidence="2" type="ORF">SDC9_69482</name>
</gene>
<feature type="domain" description="HD/PDEase" evidence="1">
    <location>
        <begin position="53"/>
        <end position="251"/>
    </location>
</feature>
<dbReference type="InterPro" id="IPR003607">
    <property type="entry name" value="HD/PDEase_dom"/>
</dbReference>
<name>A0A644Y3A0_9ZZZZ</name>
<dbReference type="SMART" id="SM00471">
    <property type="entry name" value="HDc"/>
    <property type="match status" value="1"/>
</dbReference>
<proteinExistence type="predicted"/>
<sequence>MSFEKRYRQFYDNIYGFVKLCREEYDEILHDPYFLRLHNIKQMGLCHYVFPDALHTRYSHSLGVYSIMQKIIAAQEENYLDLFKLADDDKRSILLSALLHDVGHLPLSHTIEVALERFHEEDKEEEHSDPIEGIFENDQEIPIATKVEQKGSQFPNDNLRTEKVKLEDDTKLHEELGEYVITCTALKSKVEAKLDLNVNKIASGFKGITSEVDKEEAKQNPALVFARNFLHSQLDADRIDYLLRDASFSGVRSGAFDFDKLITEIRYDDEGNYGVNYSGIRAIEQFFMSRFAAYTQIVFNKKVHGLDYMAGDFYYRLLKLRQKGDLPSDIVIYSFKDIKAMLEKKPDDFLRFTDDYFHSLVQKVDDSNIDDYTIKQYVMLLKNRTPLKSVAYEEFFATDAEFKRRDSFISYLKNPENKEKLAHSAGVQYDDIIIPQKPLKVTIFDRSVDPISIFNGEKVNKNILDCEETLLNLIIDKKLYLQRIFTFDEDKQEKIKKAMTEMSRAFNKKGNF</sequence>
<evidence type="ECO:0000259" key="1">
    <source>
        <dbReference type="SMART" id="SM00471"/>
    </source>
</evidence>
<accession>A0A644Y3A0</accession>
<dbReference type="Pfam" id="PF01966">
    <property type="entry name" value="HD"/>
    <property type="match status" value="1"/>
</dbReference>
<dbReference type="PANTHER" id="PTHR11373">
    <property type="entry name" value="DEOXYNUCLEOSIDE TRIPHOSPHATE TRIPHOSPHOHYDROLASE"/>
    <property type="match status" value="1"/>
</dbReference>
<dbReference type="CDD" id="cd00077">
    <property type="entry name" value="HDc"/>
    <property type="match status" value="1"/>
</dbReference>
<dbReference type="GO" id="GO:0008832">
    <property type="term" value="F:dGTPase activity"/>
    <property type="evidence" value="ECO:0007669"/>
    <property type="project" value="TreeGrafter"/>
</dbReference>
<dbReference type="AlphaFoldDB" id="A0A644Y3A0"/>
<comment type="caution">
    <text evidence="2">The sequence shown here is derived from an EMBL/GenBank/DDBJ whole genome shotgun (WGS) entry which is preliminary data.</text>
</comment>
<dbReference type="InterPro" id="IPR050135">
    <property type="entry name" value="dGTPase-like"/>
</dbReference>